<name>A0A4Y4DSJ2_GLUUR</name>
<dbReference type="InterPro" id="IPR005702">
    <property type="entry name" value="Wzc-like_C"/>
</dbReference>
<accession>A0A4Y4DSJ2</accession>
<comment type="caution">
    <text evidence="10">The sequence shown here is derived from an EMBL/GenBank/DDBJ whole genome shotgun (WGS) entry which is preliminary data.</text>
</comment>
<dbReference type="EC" id="2.7.10.2" evidence="2"/>
<evidence type="ECO:0000313" key="10">
    <source>
        <dbReference type="EMBL" id="GED07876.1"/>
    </source>
</evidence>
<comment type="catalytic activity">
    <reaction evidence="8">
        <text>L-tyrosyl-[protein] + ATP = O-phospho-L-tyrosyl-[protein] + ADP + H(+)</text>
        <dbReference type="Rhea" id="RHEA:10596"/>
        <dbReference type="Rhea" id="RHEA-COMP:10136"/>
        <dbReference type="Rhea" id="RHEA-COMP:20101"/>
        <dbReference type="ChEBI" id="CHEBI:15378"/>
        <dbReference type="ChEBI" id="CHEBI:30616"/>
        <dbReference type="ChEBI" id="CHEBI:46858"/>
        <dbReference type="ChEBI" id="CHEBI:61978"/>
        <dbReference type="ChEBI" id="CHEBI:456216"/>
        <dbReference type="EC" id="2.7.10.2"/>
    </reaction>
</comment>
<dbReference type="Proteomes" id="UP000316612">
    <property type="component" value="Unassembled WGS sequence"/>
</dbReference>
<evidence type="ECO:0000256" key="3">
    <source>
        <dbReference type="ARBA" id="ARBA00022679"/>
    </source>
</evidence>
<dbReference type="Gene3D" id="3.40.50.300">
    <property type="entry name" value="P-loop containing nucleotide triphosphate hydrolases"/>
    <property type="match status" value="1"/>
</dbReference>
<dbReference type="GO" id="GO:0005524">
    <property type="term" value="F:ATP binding"/>
    <property type="evidence" value="ECO:0007669"/>
    <property type="project" value="UniProtKB-KW"/>
</dbReference>
<evidence type="ECO:0000256" key="8">
    <source>
        <dbReference type="ARBA" id="ARBA00051245"/>
    </source>
</evidence>
<keyword evidence="9" id="KW-1133">Transmembrane helix</keyword>
<dbReference type="InterPro" id="IPR050445">
    <property type="entry name" value="Bact_polysacc_biosynth/exp"/>
</dbReference>
<reference evidence="10 11" key="1">
    <citation type="submission" date="2019-06" db="EMBL/GenBank/DDBJ databases">
        <title>Whole genome shotgun sequence of Glutamicibacter uratoxydans NBRC 15515.</title>
        <authorList>
            <person name="Hosoyama A."/>
            <person name="Uohara A."/>
            <person name="Ohji S."/>
            <person name="Ichikawa N."/>
        </authorList>
    </citation>
    <scope>NUCLEOTIDE SEQUENCE [LARGE SCALE GENOMIC DNA]</scope>
    <source>
        <strain evidence="10 11">NBRC 15515</strain>
    </source>
</reference>
<keyword evidence="9" id="KW-0812">Transmembrane</keyword>
<dbReference type="AlphaFoldDB" id="A0A4Y4DSJ2"/>
<dbReference type="GO" id="GO:0005886">
    <property type="term" value="C:plasma membrane"/>
    <property type="evidence" value="ECO:0007669"/>
    <property type="project" value="TreeGrafter"/>
</dbReference>
<dbReference type="CDD" id="cd05387">
    <property type="entry name" value="BY-kinase"/>
    <property type="match status" value="1"/>
</dbReference>
<keyword evidence="9" id="KW-0472">Membrane</keyword>
<evidence type="ECO:0000256" key="9">
    <source>
        <dbReference type="SAM" id="Phobius"/>
    </source>
</evidence>
<proteinExistence type="inferred from homology"/>
<dbReference type="GO" id="GO:0042802">
    <property type="term" value="F:identical protein binding"/>
    <property type="evidence" value="ECO:0007669"/>
    <property type="project" value="UniProtKB-ARBA"/>
</dbReference>
<gene>
    <name evidence="10" type="ORF">AUR04nite_34080</name>
</gene>
<protein>
    <recommendedName>
        <fullName evidence="2">non-specific protein-tyrosine kinase</fullName>
        <ecNumber evidence="2">2.7.10.2</ecNumber>
    </recommendedName>
</protein>
<evidence type="ECO:0000256" key="2">
    <source>
        <dbReference type="ARBA" id="ARBA00011903"/>
    </source>
</evidence>
<keyword evidence="5" id="KW-0418">Kinase</keyword>
<organism evidence="10 11">
    <name type="scientific">Glutamicibacter uratoxydans</name>
    <name type="common">Arthrobacter uratoxydans</name>
    <dbReference type="NCBI Taxonomy" id="43667"/>
    <lineage>
        <taxon>Bacteria</taxon>
        <taxon>Bacillati</taxon>
        <taxon>Actinomycetota</taxon>
        <taxon>Actinomycetes</taxon>
        <taxon>Micrococcales</taxon>
        <taxon>Micrococcaceae</taxon>
        <taxon>Glutamicibacter</taxon>
    </lineage>
</organism>
<dbReference type="PANTHER" id="PTHR32309:SF13">
    <property type="entry name" value="FERRIC ENTEROBACTIN TRANSPORT PROTEIN FEPE"/>
    <property type="match status" value="1"/>
</dbReference>
<feature type="transmembrane region" description="Helical" evidence="9">
    <location>
        <begin position="179"/>
        <end position="198"/>
    </location>
</feature>
<keyword evidence="7" id="KW-0829">Tyrosine-protein kinase</keyword>
<sequence>MELKDYWRIFRAHWIAVVAITVVGGLVGVGWAFAQPKVYAASASGLLTTGVNSDISKATIGESYAKSRIKSYLDIAKSTTVANLAAEQLGIDVPADSLLRQITVTNPIDTATMKVTAEADSAEGSRDLAAAWIDAIGQQVSEIENADVSAKDEGASIVSFRSLDSALLPQEPISPNKKLSLLIGLLIGAAIAIGYALLRNIFDRRVHSIEEVERETNMSVIGTIPFHNGFTSEHRMLESTGGNDRSEKGREEYAIAEALRELRTNLQFMSIDNPPRKIVITSALPSEGKSTLIANLASTIAASGQNVVVIDGDLRRPMVAKTFGLLEGVGLTDVLIGRARLTDVLQAHGNSGKLFVLGAGKIPPNPSELLASKALHDIIDDLAEHAIVLIDAPPLLPVTDAAILTARTDGALIVTRANRTTYDELKAALENVTKVNGCILGIIINGVSGKGQISDGYGYRYRSYYGQIQEPETTTGAIPIDDFDNILQKHQSNVEGLAETTNSETSDYLEIPQVRRGRRVSDS</sequence>
<evidence type="ECO:0000256" key="4">
    <source>
        <dbReference type="ARBA" id="ARBA00022741"/>
    </source>
</evidence>
<keyword evidence="3" id="KW-0808">Transferase</keyword>
<dbReference type="SUPFAM" id="SSF52540">
    <property type="entry name" value="P-loop containing nucleoside triphosphate hydrolases"/>
    <property type="match status" value="1"/>
</dbReference>
<dbReference type="NCBIfam" id="TIGR01007">
    <property type="entry name" value="eps_fam"/>
    <property type="match status" value="1"/>
</dbReference>
<evidence type="ECO:0000256" key="6">
    <source>
        <dbReference type="ARBA" id="ARBA00022840"/>
    </source>
</evidence>
<dbReference type="RefSeq" id="WP_141367407.1">
    <property type="nucleotide sequence ID" value="NZ_BAAAJL010000003.1"/>
</dbReference>
<dbReference type="InterPro" id="IPR027417">
    <property type="entry name" value="P-loop_NTPase"/>
</dbReference>
<evidence type="ECO:0000313" key="11">
    <source>
        <dbReference type="Proteomes" id="UP000316612"/>
    </source>
</evidence>
<comment type="similarity">
    <text evidence="1">Belongs to the CpsD/CapB family.</text>
</comment>
<keyword evidence="11" id="KW-1185">Reference proteome</keyword>
<dbReference type="GO" id="GO:0004715">
    <property type="term" value="F:non-membrane spanning protein tyrosine kinase activity"/>
    <property type="evidence" value="ECO:0007669"/>
    <property type="project" value="UniProtKB-EC"/>
</dbReference>
<evidence type="ECO:0000256" key="7">
    <source>
        <dbReference type="ARBA" id="ARBA00023137"/>
    </source>
</evidence>
<evidence type="ECO:0000256" key="5">
    <source>
        <dbReference type="ARBA" id="ARBA00022777"/>
    </source>
</evidence>
<keyword evidence="6" id="KW-0067">ATP-binding</keyword>
<dbReference type="FunFam" id="3.40.50.300:FF:000527">
    <property type="entry name" value="Tyrosine-protein kinase etk"/>
    <property type="match status" value="1"/>
</dbReference>
<dbReference type="OrthoDB" id="9812433at2"/>
<feature type="transmembrane region" description="Helical" evidence="9">
    <location>
        <begin position="12"/>
        <end position="34"/>
    </location>
</feature>
<evidence type="ECO:0000256" key="1">
    <source>
        <dbReference type="ARBA" id="ARBA00007316"/>
    </source>
</evidence>
<dbReference type="PANTHER" id="PTHR32309">
    <property type="entry name" value="TYROSINE-PROTEIN KINASE"/>
    <property type="match status" value="1"/>
</dbReference>
<dbReference type="EMBL" id="BJNY01000030">
    <property type="protein sequence ID" value="GED07876.1"/>
    <property type="molecule type" value="Genomic_DNA"/>
</dbReference>
<keyword evidence="4" id="KW-0547">Nucleotide-binding</keyword>